<protein>
    <submittedName>
        <fullName evidence="1">Uncharacterized protein</fullName>
    </submittedName>
</protein>
<dbReference type="RefSeq" id="WP_131515216.1">
    <property type="nucleotide sequence ID" value="NZ_SJKD01000004.1"/>
</dbReference>
<proteinExistence type="predicted"/>
<gene>
    <name evidence="1" type="ORF">E0H75_20710</name>
</gene>
<keyword evidence="2" id="KW-1185">Reference proteome</keyword>
<evidence type="ECO:0000313" key="2">
    <source>
        <dbReference type="Proteomes" id="UP000293342"/>
    </source>
</evidence>
<dbReference type="EMBL" id="SJKD01000004">
    <property type="protein sequence ID" value="TCC48979.1"/>
    <property type="molecule type" value="Genomic_DNA"/>
</dbReference>
<dbReference type="AlphaFoldDB" id="A0A4R0JQ95"/>
<comment type="caution">
    <text evidence="1">The sequence shown here is derived from an EMBL/GenBank/DDBJ whole genome shotgun (WGS) entry which is preliminary data.</text>
</comment>
<reference evidence="1 2" key="1">
    <citation type="submission" date="2019-02" db="EMBL/GenBank/DDBJ databases">
        <title>Kribbella capetownensis sp. nov. and Kribbella speibonae sp. nov., isolated from soil.</title>
        <authorList>
            <person name="Curtis S.M."/>
            <person name="Norton I."/>
            <person name="Everest G.J."/>
            <person name="Meyers P.R."/>
        </authorList>
    </citation>
    <scope>NUCLEOTIDE SEQUENCE [LARGE SCALE GENOMIC DNA]</scope>
    <source>
        <strain evidence="1 2">YM53</strain>
    </source>
</reference>
<evidence type="ECO:0000313" key="1">
    <source>
        <dbReference type="EMBL" id="TCC48979.1"/>
    </source>
</evidence>
<dbReference type="Proteomes" id="UP000293342">
    <property type="component" value="Unassembled WGS sequence"/>
</dbReference>
<name>A0A4R0JQ95_9ACTN</name>
<dbReference type="OrthoDB" id="3826156at2"/>
<sequence length="188" mass="19756">MGTSEQSESPPDTPPASRDAILVLDAAVGASVLAAAAAQTVGRRLGGALSPVRRRVGGVLNPVAVVILRPPMLAERYQAATWLEGLAERGGRGRAEAERQLSVILDRVVPAVAAEVLKRLDMASMAEGVIAEVDLAEMIRQSTGSVASDTVRGVRMQGISGDEAVGRVVARLRLRRGRTESEMTPTQP</sequence>
<accession>A0A4R0JQ95</accession>
<organism evidence="1 2">
    <name type="scientific">Kribbella capetownensis</name>
    <dbReference type="NCBI Taxonomy" id="1572659"/>
    <lineage>
        <taxon>Bacteria</taxon>
        <taxon>Bacillati</taxon>
        <taxon>Actinomycetota</taxon>
        <taxon>Actinomycetes</taxon>
        <taxon>Propionibacteriales</taxon>
        <taxon>Kribbellaceae</taxon>
        <taxon>Kribbella</taxon>
    </lineage>
</organism>